<dbReference type="Proteomes" id="UP000253034">
    <property type="component" value="Unassembled WGS sequence"/>
</dbReference>
<accession>A0A369B7N3</accession>
<dbReference type="OrthoDB" id="2627679at2"/>
<dbReference type="EMBL" id="QPJT01000007">
    <property type="protein sequence ID" value="RCX17533.1"/>
    <property type="molecule type" value="Genomic_DNA"/>
</dbReference>
<sequence length="137" mass="15519">MNIKKFLFPLIGIIVASLIIGISHYITTSTALKETPDTEFDNIIKEKISNLVDPSKSEADFSSSNPYDYIKNNENYTFIITNGSKSLNYMLKAFSESSNDGLQEYIMALACSEILKEKDKTWSTGKDWYDKYVRSGT</sequence>
<dbReference type="AlphaFoldDB" id="A0A369B7N3"/>
<comment type="caution">
    <text evidence="2">The sequence shown here is derived from an EMBL/GenBank/DDBJ whole genome shotgun (WGS) entry which is preliminary data.</text>
</comment>
<keyword evidence="1" id="KW-1133">Transmembrane helix</keyword>
<organism evidence="2 3">
    <name type="scientific">Anaerobacterium chartisolvens</name>
    <dbReference type="NCBI Taxonomy" id="1297424"/>
    <lineage>
        <taxon>Bacteria</taxon>
        <taxon>Bacillati</taxon>
        <taxon>Bacillota</taxon>
        <taxon>Clostridia</taxon>
        <taxon>Eubacteriales</taxon>
        <taxon>Oscillospiraceae</taxon>
        <taxon>Anaerobacterium</taxon>
    </lineage>
</organism>
<reference evidence="2 3" key="1">
    <citation type="submission" date="2018-07" db="EMBL/GenBank/DDBJ databases">
        <title>Genomic Encyclopedia of Type Strains, Phase IV (KMG-IV): sequencing the most valuable type-strain genomes for metagenomic binning, comparative biology and taxonomic classification.</title>
        <authorList>
            <person name="Goeker M."/>
        </authorList>
    </citation>
    <scope>NUCLEOTIDE SEQUENCE [LARGE SCALE GENOMIC DNA]</scope>
    <source>
        <strain evidence="2 3">DSM 27016</strain>
    </source>
</reference>
<evidence type="ECO:0000313" key="2">
    <source>
        <dbReference type="EMBL" id="RCX17533.1"/>
    </source>
</evidence>
<gene>
    <name evidence="2" type="ORF">DFR58_10779</name>
</gene>
<protein>
    <submittedName>
        <fullName evidence="2">Uncharacterized protein</fullName>
    </submittedName>
</protein>
<name>A0A369B7N3_9FIRM</name>
<keyword evidence="1" id="KW-0472">Membrane</keyword>
<keyword evidence="1" id="KW-0812">Transmembrane</keyword>
<dbReference type="RefSeq" id="WP_114297251.1">
    <property type="nucleotide sequence ID" value="NZ_QPJT01000007.1"/>
</dbReference>
<evidence type="ECO:0000256" key="1">
    <source>
        <dbReference type="SAM" id="Phobius"/>
    </source>
</evidence>
<feature type="transmembrane region" description="Helical" evidence="1">
    <location>
        <begin position="7"/>
        <end position="26"/>
    </location>
</feature>
<proteinExistence type="predicted"/>
<evidence type="ECO:0000313" key="3">
    <source>
        <dbReference type="Proteomes" id="UP000253034"/>
    </source>
</evidence>
<keyword evidence="3" id="KW-1185">Reference proteome</keyword>